<dbReference type="SMART" id="SM00194">
    <property type="entry name" value="PTPc"/>
    <property type="match status" value="1"/>
</dbReference>
<feature type="region of interest" description="Disordered" evidence="1">
    <location>
        <begin position="142"/>
        <end position="163"/>
    </location>
</feature>
<feature type="signal peptide" evidence="3">
    <location>
        <begin position="1"/>
        <end position="26"/>
    </location>
</feature>
<dbReference type="PANTHER" id="PTHR19134:SF544">
    <property type="entry name" value="IP14232P"/>
    <property type="match status" value="1"/>
</dbReference>
<protein>
    <recommendedName>
        <fullName evidence="8">Protein-tyrosine-phosphatase</fullName>
    </recommendedName>
</protein>
<proteinExistence type="predicted"/>
<dbReference type="PROSITE" id="PS00383">
    <property type="entry name" value="TYR_PHOSPHATASE_1"/>
    <property type="match status" value="1"/>
</dbReference>
<keyword evidence="2" id="KW-1133">Transmembrane helix</keyword>
<dbReference type="Pfam" id="PF00102">
    <property type="entry name" value="Y_phosphatase"/>
    <property type="match status" value="1"/>
</dbReference>
<dbReference type="AlphaFoldDB" id="A0A8S1DXS5"/>
<evidence type="ECO:0000259" key="4">
    <source>
        <dbReference type="PROSITE" id="PS50055"/>
    </source>
</evidence>
<keyword evidence="3" id="KW-0732">Signal</keyword>
<dbReference type="InterPro" id="IPR003595">
    <property type="entry name" value="Tyr_Pase_cat"/>
</dbReference>
<dbReference type="InterPro" id="IPR000242">
    <property type="entry name" value="PTP_cat"/>
</dbReference>
<keyword evidence="2" id="KW-0472">Membrane</keyword>
<evidence type="ECO:0000256" key="2">
    <source>
        <dbReference type="SAM" id="Phobius"/>
    </source>
</evidence>
<gene>
    <name evidence="6" type="ORF">CLODIP_2_CD01672</name>
</gene>
<evidence type="ECO:0000259" key="5">
    <source>
        <dbReference type="PROSITE" id="PS50056"/>
    </source>
</evidence>
<feature type="transmembrane region" description="Helical" evidence="2">
    <location>
        <begin position="710"/>
        <end position="733"/>
    </location>
</feature>
<feature type="compositionally biased region" description="Low complexity" evidence="1">
    <location>
        <begin position="432"/>
        <end position="446"/>
    </location>
</feature>
<dbReference type="PANTHER" id="PTHR19134">
    <property type="entry name" value="RECEPTOR-TYPE TYROSINE-PROTEIN PHOSPHATASE"/>
    <property type="match status" value="1"/>
</dbReference>
<dbReference type="GO" id="GO:0048666">
    <property type="term" value="P:neuron development"/>
    <property type="evidence" value="ECO:0007669"/>
    <property type="project" value="UniProtKB-ARBA"/>
</dbReference>
<dbReference type="EMBL" id="CADEPI010000411">
    <property type="protein sequence ID" value="CAB3385403.1"/>
    <property type="molecule type" value="Genomic_DNA"/>
</dbReference>
<dbReference type="OrthoDB" id="5794147at2759"/>
<name>A0A8S1DXS5_9INSE</name>
<dbReference type="CDD" id="cd00047">
    <property type="entry name" value="PTPc"/>
    <property type="match status" value="1"/>
</dbReference>
<feature type="domain" description="Tyrosine-protein phosphatase" evidence="4">
    <location>
        <begin position="833"/>
        <end position="1067"/>
    </location>
</feature>
<feature type="chain" id="PRO_5035913117" description="Protein-tyrosine-phosphatase" evidence="3">
    <location>
        <begin position="27"/>
        <end position="1079"/>
    </location>
</feature>
<feature type="compositionally biased region" description="Basic residues" evidence="1">
    <location>
        <begin position="421"/>
        <end position="431"/>
    </location>
</feature>
<dbReference type="SMART" id="SM00404">
    <property type="entry name" value="PTPc_motif"/>
    <property type="match status" value="1"/>
</dbReference>
<dbReference type="PROSITE" id="PS50055">
    <property type="entry name" value="TYR_PHOSPHATASE_PTP"/>
    <property type="match status" value="1"/>
</dbReference>
<dbReference type="Gene3D" id="3.90.190.10">
    <property type="entry name" value="Protein tyrosine phosphatase superfamily"/>
    <property type="match status" value="1"/>
</dbReference>
<feature type="region of interest" description="Disordered" evidence="1">
    <location>
        <begin position="483"/>
        <end position="518"/>
    </location>
</feature>
<evidence type="ECO:0000256" key="3">
    <source>
        <dbReference type="SAM" id="SignalP"/>
    </source>
</evidence>
<feature type="domain" description="Tyrosine specific protein phosphatases" evidence="5">
    <location>
        <begin position="987"/>
        <end position="1058"/>
    </location>
</feature>
<sequence length="1079" mass="118949">MIKSPALVPLLAGGFLCLLFAGVVFAGGSQQNVSTVAPKATNESSAPLNSNVVAVTARDAEVSTSEKPPCIDCAEDTSKLVDPVVKVNQIDVNKYNAESIADEYAERLRESIHLSPSSVDERIRQLSEEVHRNFNNHNKFFDEPASESTISPAPSEQSVQPTSTFSEPAFAAANNDWTPLTSQSFHTPELPKQYSMLDIGFVSKIHYDHTQEPNRFIKSSVMFVDGGDMTGFVSSSNFKYEQTITPSINPTTVTTVVHTSATYDSNENGYYKEEPEEEPVLNVTLSSDAVHTVVTNNGSNLLNDTLTSSTHNNVTVNKEYHSIKNLSTIIPQNGSVQNVTDVELVPSSSESKLLKEENNSKENEAVNKANETIQVVKDMDSGQSVTVSMFSDRKGLLKMNESEPVASVTPKSITVNVIRTRKPSSGFRRRSSTTSTTSTTTTTTTTEAPQIVTTVIPEDAMAMGSESMLDCTTTEGEEVATEVPQKENKVVTHTSTTTTTTVSKYTTNDPPKKGVDDQSLFETPIEETTYKVVSESTSVHSVQSSGTTINPSKNDDDDCEMEESSSPVSTNNKAAPHDITEDSTEIPMEVKVYLQLKVSTSWEELCRTQEDFKRGLVDMIAKATKKEVSPDRVVILNDHECLEPPPEEEDGISVHLYMLDEAGGYDYNLTKAFPAIWLSQIEKNPLKITCVDLRSANNESSPSTGENGSVIAAIAITGIAAGCFIILVILMLIMRKRQARYSYGQRCTPVSLDAYSLDSVSVYNSVRRKGNHRASKRSYGNPNFEDGEGPSHQMNFAGLANCLNDTKAIHEEFALVPIIQARLDELPPGAETKNRYANVIPLPETRVPLTKRGSDPLSEYINANFVRGPKCAPRYYIACQAPMESTVADFWRMIWEQQSKVVLMLTDLEENGVEKCADYMPPSEVLDCHRLFGDFHVTLKKREERDKYVISTLQLKNMETNSWREVTHLWYFGWPSTGVPDEVNAIIAFIIEARAFMKGNSGPSVVHCSPGTGRTGTVIAADLCIRDFEKSRTVDVPKVVHRLRRDRAGAVQTKEQYLLIYQILNLYAAKLTGGAMESI</sequence>
<organism evidence="6 7">
    <name type="scientific">Cloeon dipterum</name>
    <dbReference type="NCBI Taxonomy" id="197152"/>
    <lineage>
        <taxon>Eukaryota</taxon>
        <taxon>Metazoa</taxon>
        <taxon>Ecdysozoa</taxon>
        <taxon>Arthropoda</taxon>
        <taxon>Hexapoda</taxon>
        <taxon>Insecta</taxon>
        <taxon>Pterygota</taxon>
        <taxon>Palaeoptera</taxon>
        <taxon>Ephemeroptera</taxon>
        <taxon>Pisciforma</taxon>
        <taxon>Baetidae</taxon>
        <taxon>Cloeon</taxon>
    </lineage>
</organism>
<feature type="compositionally biased region" description="Polar residues" evidence="1">
    <location>
        <begin position="146"/>
        <end position="163"/>
    </location>
</feature>
<dbReference type="FunFam" id="3.90.190.10:FF:000098">
    <property type="entry name" value="Protein-tryrosine phosphatase"/>
    <property type="match status" value="1"/>
</dbReference>
<keyword evidence="2" id="KW-0812">Transmembrane</keyword>
<feature type="region of interest" description="Disordered" evidence="1">
    <location>
        <begin position="421"/>
        <end position="447"/>
    </location>
</feature>
<feature type="compositionally biased region" description="Low complexity" evidence="1">
    <location>
        <begin position="536"/>
        <end position="545"/>
    </location>
</feature>
<feature type="region of interest" description="Disordered" evidence="1">
    <location>
        <begin position="536"/>
        <end position="583"/>
    </location>
</feature>
<dbReference type="InterPro" id="IPR050348">
    <property type="entry name" value="Protein-Tyr_Phosphatase"/>
</dbReference>
<comment type="caution">
    <text evidence="6">The sequence shown here is derived from an EMBL/GenBank/DDBJ whole genome shotgun (WGS) entry which is preliminary data.</text>
</comment>
<evidence type="ECO:0000256" key="1">
    <source>
        <dbReference type="SAM" id="MobiDB-lite"/>
    </source>
</evidence>
<evidence type="ECO:0000313" key="6">
    <source>
        <dbReference type="EMBL" id="CAB3385403.1"/>
    </source>
</evidence>
<dbReference type="PRINTS" id="PR00700">
    <property type="entry name" value="PRTYPHPHTASE"/>
</dbReference>
<dbReference type="GO" id="GO:0004725">
    <property type="term" value="F:protein tyrosine phosphatase activity"/>
    <property type="evidence" value="ECO:0007669"/>
    <property type="project" value="InterPro"/>
</dbReference>
<reference evidence="6 7" key="1">
    <citation type="submission" date="2020-04" db="EMBL/GenBank/DDBJ databases">
        <authorList>
            <person name="Alioto T."/>
            <person name="Alioto T."/>
            <person name="Gomez Garrido J."/>
        </authorList>
    </citation>
    <scope>NUCLEOTIDE SEQUENCE [LARGE SCALE GENOMIC DNA]</scope>
</reference>
<keyword evidence="7" id="KW-1185">Reference proteome</keyword>
<dbReference type="InterPro" id="IPR016130">
    <property type="entry name" value="Tyr_Pase_AS"/>
</dbReference>
<dbReference type="PROSITE" id="PS50056">
    <property type="entry name" value="TYR_PHOSPHATASE_2"/>
    <property type="match status" value="1"/>
</dbReference>
<evidence type="ECO:0000313" key="7">
    <source>
        <dbReference type="Proteomes" id="UP000494165"/>
    </source>
</evidence>
<dbReference type="InterPro" id="IPR000387">
    <property type="entry name" value="Tyr_Pase_dom"/>
</dbReference>
<dbReference type="InterPro" id="IPR029021">
    <property type="entry name" value="Prot-tyrosine_phosphatase-like"/>
</dbReference>
<dbReference type="Proteomes" id="UP000494165">
    <property type="component" value="Unassembled WGS sequence"/>
</dbReference>
<dbReference type="SUPFAM" id="SSF52799">
    <property type="entry name" value="(Phosphotyrosine protein) phosphatases II"/>
    <property type="match status" value="1"/>
</dbReference>
<feature type="compositionally biased region" description="Low complexity" evidence="1">
    <location>
        <begin position="491"/>
        <end position="507"/>
    </location>
</feature>
<accession>A0A8S1DXS5</accession>
<evidence type="ECO:0008006" key="8">
    <source>
        <dbReference type="Google" id="ProtNLM"/>
    </source>
</evidence>